<dbReference type="AlphaFoldDB" id="A0A2H5QWG6"/>
<dbReference type="EMBL" id="BDQV01000939">
    <property type="protein sequence ID" value="GAY68645.1"/>
    <property type="molecule type" value="Genomic_DNA"/>
</dbReference>
<proteinExistence type="predicted"/>
<evidence type="ECO:0000313" key="1">
    <source>
        <dbReference type="EMBL" id="GAY68645.1"/>
    </source>
</evidence>
<dbReference type="Proteomes" id="UP000236630">
    <property type="component" value="Unassembled WGS sequence"/>
</dbReference>
<accession>A0A2H5QWG6</accession>
<reference evidence="1 2" key="1">
    <citation type="journal article" date="2017" name="Front. Genet.">
        <title>Draft sequencing of the heterozygous diploid genome of Satsuma (Citrus unshiu Marc.) using a hybrid assembly approach.</title>
        <authorList>
            <person name="Shimizu T."/>
            <person name="Tanizawa Y."/>
            <person name="Mochizuki T."/>
            <person name="Nagasaki H."/>
            <person name="Yoshioka T."/>
            <person name="Toyoda A."/>
            <person name="Fujiyama A."/>
            <person name="Kaminuma E."/>
            <person name="Nakamura Y."/>
        </authorList>
    </citation>
    <scope>NUCLEOTIDE SEQUENCE [LARGE SCALE GENOMIC DNA]</scope>
    <source>
        <strain evidence="2">cv. Miyagawa wase</strain>
    </source>
</reference>
<name>A0A2H5QWG6_CITUN</name>
<organism evidence="1 2">
    <name type="scientific">Citrus unshiu</name>
    <name type="common">Satsuma mandarin</name>
    <name type="synonym">Citrus nobilis var. unshiu</name>
    <dbReference type="NCBI Taxonomy" id="55188"/>
    <lineage>
        <taxon>Eukaryota</taxon>
        <taxon>Viridiplantae</taxon>
        <taxon>Streptophyta</taxon>
        <taxon>Embryophyta</taxon>
        <taxon>Tracheophyta</taxon>
        <taxon>Spermatophyta</taxon>
        <taxon>Magnoliopsida</taxon>
        <taxon>eudicotyledons</taxon>
        <taxon>Gunneridae</taxon>
        <taxon>Pentapetalae</taxon>
        <taxon>rosids</taxon>
        <taxon>malvids</taxon>
        <taxon>Sapindales</taxon>
        <taxon>Rutaceae</taxon>
        <taxon>Aurantioideae</taxon>
        <taxon>Citrus</taxon>
    </lineage>
</organism>
<sequence>MEMEKYKRAARTILTPKVGYGLADELKRAGFWIKTVLDKPQAVDILLRNHTVDMMDKRRIECLAVVLDNSDFVERIADAFFPSSDILMGKARKEAISVVGKWKDRDSWRRSLDWDDESEDANVDDITNASDADCIKNEKNGAWWKLESSDSKATSITIVLKTVGGKKMKENLMSNKRNYKKK</sequence>
<comment type="caution">
    <text evidence="1">The sequence shown here is derived from an EMBL/GenBank/DDBJ whole genome shotgun (WGS) entry which is preliminary data.</text>
</comment>
<keyword evidence="2" id="KW-1185">Reference proteome</keyword>
<dbReference type="PANTHER" id="PTHR35744">
    <property type="entry name" value="C2H2-TYPE DOMAIN-CONTAINING PROTEIN"/>
    <property type="match status" value="1"/>
</dbReference>
<protein>
    <submittedName>
        <fullName evidence="1">Uncharacterized protein</fullName>
    </submittedName>
</protein>
<dbReference type="PANTHER" id="PTHR35744:SF4">
    <property type="entry name" value="OS04G0464600 PROTEIN"/>
    <property type="match status" value="1"/>
</dbReference>
<evidence type="ECO:0000313" key="2">
    <source>
        <dbReference type="Proteomes" id="UP000236630"/>
    </source>
</evidence>
<gene>
    <name evidence="1" type="ORF">CUMW_265740</name>
</gene>
<dbReference type="STRING" id="55188.A0A2H5QWG6"/>